<keyword evidence="2" id="KW-0732">Signal</keyword>
<gene>
    <name evidence="3" type="ORF">H7965_11905</name>
</gene>
<evidence type="ECO:0008006" key="5">
    <source>
        <dbReference type="Google" id="ProtNLM"/>
    </source>
</evidence>
<dbReference type="RefSeq" id="WP_186770796.1">
    <property type="nucleotide sequence ID" value="NZ_JACOMF010000011.1"/>
</dbReference>
<dbReference type="PROSITE" id="PS51257">
    <property type="entry name" value="PROKAR_LIPOPROTEIN"/>
    <property type="match status" value="1"/>
</dbReference>
<dbReference type="AlphaFoldDB" id="A0A9X0QZB4"/>
<comment type="caution">
    <text evidence="3">The sequence shown here is derived from an EMBL/GenBank/DDBJ whole genome shotgun (WGS) entry which is preliminary data.</text>
</comment>
<sequence>MGLMRVLGQGRCGLLAALLLLVAACTQTSMMEPGLSPQQQALRGGLGQHENVDYVPRVRTGETMLEGAVLLGLLGAGVGALAGGGRGAAIGAGAGAVAGAGGGALVAQNAQTQANREAALRASINRANADAQKFRGYAMAANQVAAEARQRIAQLNARYQAGQITAGQFRSETASYQRDLQAMRALIADGRRVQGGMSTAAASSGQGFIGPTQGVGASVADMHRAEAELARSLAMVPGGI</sequence>
<proteinExistence type="predicted"/>
<feature type="coiled-coil region" evidence="1">
    <location>
        <begin position="138"/>
        <end position="165"/>
    </location>
</feature>
<dbReference type="EMBL" id="JACOMF010000011">
    <property type="protein sequence ID" value="MBC4016028.1"/>
    <property type="molecule type" value="Genomic_DNA"/>
</dbReference>
<evidence type="ECO:0000313" key="3">
    <source>
        <dbReference type="EMBL" id="MBC4016028.1"/>
    </source>
</evidence>
<evidence type="ECO:0000256" key="1">
    <source>
        <dbReference type="SAM" id="Coils"/>
    </source>
</evidence>
<reference evidence="3" key="1">
    <citation type="submission" date="2020-08" db="EMBL/GenBank/DDBJ databases">
        <authorList>
            <person name="Hu Y."/>
            <person name="Nguyen S.V."/>
            <person name="Li F."/>
            <person name="Fanning S."/>
        </authorList>
    </citation>
    <scope>NUCLEOTIDE SEQUENCE</scope>
    <source>
        <strain evidence="3">SYSU D8009</strain>
    </source>
</reference>
<evidence type="ECO:0000256" key="2">
    <source>
        <dbReference type="SAM" id="SignalP"/>
    </source>
</evidence>
<keyword evidence="1" id="KW-0175">Coiled coil</keyword>
<keyword evidence="4" id="KW-1185">Reference proteome</keyword>
<accession>A0A9X0QZB4</accession>
<feature type="chain" id="PRO_5040723195" description="Glycine zipper domain-containing protein" evidence="2">
    <location>
        <begin position="32"/>
        <end position="240"/>
    </location>
</feature>
<feature type="signal peptide" evidence="2">
    <location>
        <begin position="1"/>
        <end position="31"/>
    </location>
</feature>
<evidence type="ECO:0000313" key="4">
    <source>
        <dbReference type="Proteomes" id="UP000600101"/>
    </source>
</evidence>
<protein>
    <recommendedName>
        <fullName evidence="5">Glycine zipper domain-containing protein</fullName>
    </recommendedName>
</protein>
<name>A0A9X0QZB4_9PROT</name>
<dbReference type="Proteomes" id="UP000600101">
    <property type="component" value="Unassembled WGS sequence"/>
</dbReference>
<organism evidence="3 4">
    <name type="scientific">Siccirubricoccus deserti</name>
    <dbReference type="NCBI Taxonomy" id="2013562"/>
    <lineage>
        <taxon>Bacteria</taxon>
        <taxon>Pseudomonadati</taxon>
        <taxon>Pseudomonadota</taxon>
        <taxon>Alphaproteobacteria</taxon>
        <taxon>Acetobacterales</taxon>
        <taxon>Roseomonadaceae</taxon>
        <taxon>Siccirubricoccus</taxon>
    </lineage>
</organism>